<gene>
    <name evidence="1" type="ORF">CBR_g49436</name>
</gene>
<comment type="caution">
    <text evidence="1">The sequence shown here is derived from an EMBL/GenBank/DDBJ whole genome shotgun (WGS) entry which is preliminary data.</text>
</comment>
<accession>A0A388M4Z1</accession>
<organism evidence="1 2">
    <name type="scientific">Chara braunii</name>
    <name type="common">Braun's stonewort</name>
    <dbReference type="NCBI Taxonomy" id="69332"/>
    <lineage>
        <taxon>Eukaryota</taxon>
        <taxon>Viridiplantae</taxon>
        <taxon>Streptophyta</taxon>
        <taxon>Charophyceae</taxon>
        <taxon>Charales</taxon>
        <taxon>Characeae</taxon>
        <taxon>Chara</taxon>
    </lineage>
</organism>
<keyword evidence="2" id="KW-1185">Reference proteome</keyword>
<dbReference type="AlphaFoldDB" id="A0A388M4Z1"/>
<protein>
    <submittedName>
        <fullName evidence="1">Uncharacterized protein</fullName>
    </submittedName>
</protein>
<evidence type="ECO:0000313" key="2">
    <source>
        <dbReference type="Proteomes" id="UP000265515"/>
    </source>
</evidence>
<dbReference type="Proteomes" id="UP000265515">
    <property type="component" value="Unassembled WGS sequence"/>
</dbReference>
<sequence length="149" mass="16300">MDDMLAKRVVDVEEKVVDVDVEAEGGGRVMDIKVEEGAMVVMTWMVGEACRCSTVVIRSERPERDAWRESRVAFMEVMREKRVEESARASWASACLPVSLRRRLSTDLVLMEVMLMLDSLAIAKETAGVVAVAGEAGGDEVEAAAAAEH</sequence>
<dbReference type="EMBL" id="BFEA01000752">
    <property type="protein sequence ID" value="GBG89647.1"/>
    <property type="molecule type" value="Genomic_DNA"/>
</dbReference>
<evidence type="ECO:0000313" key="1">
    <source>
        <dbReference type="EMBL" id="GBG89647.1"/>
    </source>
</evidence>
<name>A0A388M4Z1_CHABU</name>
<reference evidence="1 2" key="1">
    <citation type="journal article" date="2018" name="Cell">
        <title>The Chara Genome: Secondary Complexity and Implications for Plant Terrestrialization.</title>
        <authorList>
            <person name="Nishiyama T."/>
            <person name="Sakayama H."/>
            <person name="Vries J.D."/>
            <person name="Buschmann H."/>
            <person name="Saint-Marcoux D."/>
            <person name="Ullrich K.K."/>
            <person name="Haas F.B."/>
            <person name="Vanderstraeten L."/>
            <person name="Becker D."/>
            <person name="Lang D."/>
            <person name="Vosolsobe S."/>
            <person name="Rombauts S."/>
            <person name="Wilhelmsson P.K.I."/>
            <person name="Janitza P."/>
            <person name="Kern R."/>
            <person name="Heyl A."/>
            <person name="Rumpler F."/>
            <person name="Villalobos L.I.A.C."/>
            <person name="Clay J.M."/>
            <person name="Skokan R."/>
            <person name="Toyoda A."/>
            <person name="Suzuki Y."/>
            <person name="Kagoshima H."/>
            <person name="Schijlen E."/>
            <person name="Tajeshwar N."/>
            <person name="Catarino B."/>
            <person name="Hetherington A.J."/>
            <person name="Saltykova A."/>
            <person name="Bonnot C."/>
            <person name="Breuninger H."/>
            <person name="Symeonidi A."/>
            <person name="Radhakrishnan G.V."/>
            <person name="Van Nieuwerburgh F."/>
            <person name="Deforce D."/>
            <person name="Chang C."/>
            <person name="Karol K.G."/>
            <person name="Hedrich R."/>
            <person name="Ulvskov P."/>
            <person name="Glockner G."/>
            <person name="Delwiche C.F."/>
            <person name="Petrasek J."/>
            <person name="Van de Peer Y."/>
            <person name="Friml J."/>
            <person name="Beilby M."/>
            <person name="Dolan L."/>
            <person name="Kohara Y."/>
            <person name="Sugano S."/>
            <person name="Fujiyama A."/>
            <person name="Delaux P.-M."/>
            <person name="Quint M."/>
            <person name="TheiBen G."/>
            <person name="Hagemann M."/>
            <person name="Harholt J."/>
            <person name="Dunand C."/>
            <person name="Zachgo S."/>
            <person name="Langdale J."/>
            <person name="Maumus F."/>
            <person name="Straeten D.V.D."/>
            <person name="Gould S.B."/>
            <person name="Rensing S.A."/>
        </authorList>
    </citation>
    <scope>NUCLEOTIDE SEQUENCE [LARGE SCALE GENOMIC DNA]</scope>
    <source>
        <strain evidence="1 2">S276</strain>
    </source>
</reference>
<dbReference type="Gramene" id="GBG89647">
    <property type="protein sequence ID" value="GBG89647"/>
    <property type="gene ID" value="CBR_g49436"/>
</dbReference>
<proteinExistence type="predicted"/>